<gene>
    <name evidence="1" type="ORF">GOB87_12660</name>
</gene>
<name>A0A967B6K5_9PROT</name>
<comment type="caution">
    <text evidence="1">The sequence shown here is derived from an EMBL/GenBank/DDBJ whole genome shotgun (WGS) entry which is preliminary data.</text>
</comment>
<organism evidence="1 2">
    <name type="scientific">Acetobacter estunensis</name>
    <dbReference type="NCBI Taxonomy" id="104097"/>
    <lineage>
        <taxon>Bacteria</taxon>
        <taxon>Pseudomonadati</taxon>
        <taxon>Pseudomonadota</taxon>
        <taxon>Alphaproteobacteria</taxon>
        <taxon>Acetobacterales</taxon>
        <taxon>Acetobacteraceae</taxon>
        <taxon>Acetobacter</taxon>
    </lineage>
</organism>
<dbReference type="EMBL" id="WOTH01000032">
    <property type="protein sequence ID" value="NHO54785.1"/>
    <property type="molecule type" value="Genomic_DNA"/>
</dbReference>
<reference evidence="1" key="1">
    <citation type="submission" date="2019-11" db="EMBL/GenBank/DDBJ databases">
        <title>Description of new Acetobacter species.</title>
        <authorList>
            <person name="Cleenwerck I."/>
            <person name="Sombolestani A.S."/>
        </authorList>
    </citation>
    <scope>NUCLEOTIDE SEQUENCE</scope>
    <source>
        <strain evidence="1">LMG 1626</strain>
    </source>
</reference>
<evidence type="ECO:0000313" key="1">
    <source>
        <dbReference type="EMBL" id="NHO54785.1"/>
    </source>
</evidence>
<dbReference type="Proteomes" id="UP000597459">
    <property type="component" value="Unassembled WGS sequence"/>
</dbReference>
<accession>A0A967B6K5</accession>
<protein>
    <submittedName>
        <fullName evidence="1">Uncharacterized protein</fullName>
    </submittedName>
</protein>
<keyword evidence="2" id="KW-1185">Reference proteome</keyword>
<sequence>MGQFIALRGPWPVRPTHDDEVRNGAGVQDRLLGKGREEKKALYFLNEIVLSRTKSVEIDVTLNRNGHPNVGSIRYMARVGDDLHWRMHYPVSITFGAGGELVGDRGF</sequence>
<dbReference type="RefSeq" id="WP_166317489.1">
    <property type="nucleotide sequence ID" value="NZ_WOTH01000032.1"/>
</dbReference>
<proteinExistence type="predicted"/>
<evidence type="ECO:0000313" key="2">
    <source>
        <dbReference type="Proteomes" id="UP000597459"/>
    </source>
</evidence>
<dbReference type="AlphaFoldDB" id="A0A967B6K5"/>